<name>A0A0G0C3Q9_9BACT</name>
<gene>
    <name evidence="1" type="ORF">UR73_C0029G0005</name>
</gene>
<dbReference type="AlphaFoldDB" id="A0A0G0C3Q9"/>
<comment type="caution">
    <text evidence="1">The sequence shown here is derived from an EMBL/GenBank/DDBJ whole genome shotgun (WGS) entry which is preliminary data.</text>
</comment>
<reference evidence="1 2" key="1">
    <citation type="journal article" date="2015" name="Nature">
        <title>rRNA introns, odd ribosomes, and small enigmatic genomes across a large radiation of phyla.</title>
        <authorList>
            <person name="Brown C.T."/>
            <person name="Hug L.A."/>
            <person name="Thomas B.C."/>
            <person name="Sharon I."/>
            <person name="Castelle C.J."/>
            <person name="Singh A."/>
            <person name="Wilkins M.J."/>
            <person name="Williams K.H."/>
            <person name="Banfield J.F."/>
        </authorList>
    </citation>
    <scope>NUCLEOTIDE SEQUENCE [LARGE SCALE GENOMIC DNA]</scope>
</reference>
<evidence type="ECO:0000313" key="2">
    <source>
        <dbReference type="Proteomes" id="UP000034816"/>
    </source>
</evidence>
<dbReference type="EMBL" id="LBQH01000029">
    <property type="protein sequence ID" value="KKP76299.1"/>
    <property type="molecule type" value="Genomic_DNA"/>
</dbReference>
<protein>
    <recommendedName>
        <fullName evidence="3">SprT-like domain-containing protein</fullName>
    </recommendedName>
</protein>
<evidence type="ECO:0000313" key="1">
    <source>
        <dbReference type="EMBL" id="KKP76299.1"/>
    </source>
</evidence>
<accession>A0A0G0C3Q9</accession>
<organism evidence="1 2">
    <name type="scientific">candidate division WS6 bacterium GW2011_GWF1_35_23</name>
    <dbReference type="NCBI Taxonomy" id="1619097"/>
    <lineage>
        <taxon>Bacteria</taxon>
        <taxon>Candidatus Dojkabacteria</taxon>
    </lineage>
</organism>
<evidence type="ECO:0008006" key="3">
    <source>
        <dbReference type="Google" id="ProtNLM"/>
    </source>
</evidence>
<dbReference type="Proteomes" id="UP000034816">
    <property type="component" value="Unassembled WGS sequence"/>
</dbReference>
<sequence>MRDKEYLENLMYELWENHFCDIPRKNLVVIKFGKYSKRQLGSIKLANGRTKIKSLIKNQRDDFLTQDDKSITVITITRYFQNEIVPEDIVRATIAHEMCHYAHGFSSPLEKQFNNPHQGRVIDKELKKRGLEQLQKDTDKWLKVNWIKIVYQ</sequence>
<proteinExistence type="predicted"/>